<gene>
    <name evidence="1" type="ORF">CL6EHI_106340</name>
</gene>
<name>A0A5K1U3P6_ENTHI</name>
<evidence type="ECO:0000313" key="2">
    <source>
        <dbReference type="Proteomes" id="UP000078387"/>
    </source>
</evidence>
<dbReference type="AlphaFoldDB" id="A0A5K1U3P6"/>
<dbReference type="VEuPathDB" id="AmoebaDB:KM1_240010"/>
<dbReference type="OMA" id="WKEFNIT"/>
<sequence length="224" mass="27272">MKPSKRNDRTINKVFKVKKIIQKINPPSIYPHKRFYLKIQDIITQIGENNYYHALENIDQILHNCFNKLFHKKRQELSEKILYNLSKYGVTVKNWKEFNVTVNEEIMQKNVVNTFITKHRKDEIVLEAVFVESVIRFMKQLELNPKYLKELERHTALLEKWNPIFDLTLFKEIKEKGNFMYYQYLNNSTINQYIRINFGIKKPEQQIDFLRLRISYLKLLYNLY</sequence>
<accession>A0A5K1U3P6</accession>
<dbReference type="VEuPathDB" id="AmoebaDB:EHI5A_183530"/>
<dbReference type="VEuPathDB" id="AmoebaDB:EHI8A_169460"/>
<proteinExistence type="predicted"/>
<reference evidence="1 2" key="1">
    <citation type="submission" date="2016-05" db="EMBL/GenBank/DDBJ databases">
        <title>First whole genome sequencing of Entamoeba histolytica HM1:IMSS-clone-6.</title>
        <authorList>
            <person name="Mukherjee Avik.K."/>
            <person name="Izumyama S."/>
            <person name="Nakada-Tsukui K."/>
            <person name="Nozaki T."/>
        </authorList>
    </citation>
    <scope>NUCLEOTIDE SEQUENCE [LARGE SCALE GENOMIC DNA]</scope>
    <source>
        <strain evidence="1 2">HM1:IMSS clone 6</strain>
    </source>
</reference>
<dbReference type="VEuPathDB" id="AmoebaDB:EHI_106340"/>
<comment type="caution">
    <text evidence="1">The sequence shown here is derived from an EMBL/GenBank/DDBJ whole genome shotgun (WGS) entry which is preliminary data.</text>
</comment>
<dbReference type="VEuPathDB" id="AmoebaDB:EHI7A_150530"/>
<organism evidence="1 2">
    <name type="scientific">Entamoeba histolytica</name>
    <dbReference type="NCBI Taxonomy" id="5759"/>
    <lineage>
        <taxon>Eukaryota</taxon>
        <taxon>Amoebozoa</taxon>
        <taxon>Evosea</taxon>
        <taxon>Archamoebae</taxon>
        <taxon>Mastigamoebida</taxon>
        <taxon>Entamoebidae</taxon>
        <taxon>Entamoeba</taxon>
    </lineage>
</organism>
<protein>
    <submittedName>
        <fullName evidence="1">Uncharacterized protein</fullName>
    </submittedName>
</protein>
<dbReference type="Proteomes" id="UP000078387">
    <property type="component" value="Unassembled WGS sequence"/>
</dbReference>
<evidence type="ECO:0000313" key="1">
    <source>
        <dbReference type="EMBL" id="GAT95779.1"/>
    </source>
</evidence>
<dbReference type="EMBL" id="BDEQ01000001">
    <property type="protein sequence ID" value="GAT95779.1"/>
    <property type="molecule type" value="Genomic_DNA"/>
</dbReference>